<keyword evidence="4" id="KW-0446">Lipid-binding</keyword>
<feature type="domain" description="C2" evidence="8">
    <location>
        <begin position="448"/>
        <end position="583"/>
    </location>
</feature>
<dbReference type="InterPro" id="IPR031468">
    <property type="entry name" value="SMP_LBD"/>
</dbReference>
<dbReference type="Gene3D" id="2.60.40.150">
    <property type="entry name" value="C2 domain"/>
    <property type="match status" value="2"/>
</dbReference>
<gene>
    <name evidence="10" type="ORF">INT45_013433</name>
</gene>
<keyword evidence="5 7" id="KW-0472">Membrane</keyword>
<dbReference type="Pfam" id="PF25669">
    <property type="entry name" value="SMP_MUG190-like"/>
    <property type="match status" value="2"/>
</dbReference>
<feature type="compositionally biased region" description="Polar residues" evidence="6">
    <location>
        <begin position="7"/>
        <end position="40"/>
    </location>
</feature>
<proteinExistence type="predicted"/>
<evidence type="ECO:0000313" key="11">
    <source>
        <dbReference type="Proteomes" id="UP000646827"/>
    </source>
</evidence>
<dbReference type="InterPro" id="IPR000008">
    <property type="entry name" value="C2_dom"/>
</dbReference>
<evidence type="ECO:0000256" key="6">
    <source>
        <dbReference type="SAM" id="MobiDB-lite"/>
    </source>
</evidence>
<dbReference type="SUPFAM" id="SSF49562">
    <property type="entry name" value="C2 domain (Calcium/lipid-binding domain, CaLB)"/>
    <property type="match status" value="2"/>
</dbReference>
<dbReference type="Pfam" id="PF25331">
    <property type="entry name" value="C2_Mug190_3rd"/>
    <property type="match status" value="1"/>
</dbReference>
<sequence>MSRKTKITASLPSQQQKQNLYPTYERNNTVDIDSRPQQQRENPREANQWYEEANNGCLQKQQVQQVQQQPIAPPPPVVMENTHPLERQHIHDEGNKNPAQVPNIGVNNVEPICSKYDPLYHDRERRIRSYDNRKPKNDQASVANDCTNSTDGRQKRCSKAKRNSKHDLKEQSSLGMVDKDRFTEPVKLVQQLEFTAFKYIIAACTTSFLLGKYGFSVVLAIAFVAISCTAYWYTGTRPPKKDLEWQLDNEDEMESLYTSEGETVEWMNFMVEKIWRSIDQDFFTAIQSMIEDSIQSVAPSFIKGISVYDLDIGSQAPRVQTIRAFPPLPGHSEESIFGEASFSFHQHPVASLSPDRGPIEPSPPGVTVSIKTGMTSPINIRGELTALHGKLRFKLVTGPDLPFISKLTVAFTSLPTVETAVMPISNQIPSFKMLVNEGLRLGLADMVDPKSMTIDIQQLMGAVSQDTSSLGVIRVEIRCAEADPSVVRLKEIEDSYATVSLSNQPMRSMSSTRVLTNDKDPRWNEILYVLVARDDISAETNVDIRVWDADKVKFDDVWGTFSIPAKDIVQSKMDKLGNVTEWSQKERVVFDGWAPLDGKSLEESQMKVNCKVSFHPKYATPKKDVIKEADAEEEHDFLASPDHKSGILSVFIRQGMDLEIGDTEELGEEDIKHPYNPDQVVSPYACLYLDDHNVYQTRSKLQNPSPHWNGVSEHFIKDFNKSTIRISVKAALDLERDPVLGLKMFQLRDLFADKENSEYKEAQVWFPLSNGIGFGKVLVTLKYKPVRLTLPRELRGADVGTLIVDSVQLKNLSGVLSDSRKSVTRATLSLNVDPVIEKRLKAHNLEPDEISWVNRHLFFPLTMRYRSALYIHIGQGSLSRHKATGRIWLKEIPDNEWIDLCVGLFKAISEQSKEANRNEDPWDSQGQFGQVILRVKVVPGFSPAHTHLRSFNTDMVGADPFHSEKIKAKTQNWIREQSSTASAGAKIVEKGGGSEDDQRSISSGTASTEASNNKKEEEEDSIDEYTGEIFGLNKDTKVSKYRLLRKATWGKDIIKQHVDSLRQGFNSEARNTRTVAKET</sequence>
<feature type="compositionally biased region" description="Polar residues" evidence="6">
    <location>
        <begin position="971"/>
        <end position="982"/>
    </location>
</feature>
<feature type="region of interest" description="Disordered" evidence="6">
    <location>
        <begin position="130"/>
        <end position="172"/>
    </location>
</feature>
<dbReference type="EMBL" id="JAEPRB010000051">
    <property type="protein sequence ID" value="KAG2223976.1"/>
    <property type="molecule type" value="Genomic_DNA"/>
</dbReference>
<dbReference type="Pfam" id="PF00168">
    <property type="entry name" value="C2"/>
    <property type="match status" value="2"/>
</dbReference>
<evidence type="ECO:0000256" key="1">
    <source>
        <dbReference type="ARBA" id="ARBA00004370"/>
    </source>
</evidence>
<keyword evidence="7" id="KW-1133">Transmembrane helix</keyword>
<feature type="compositionally biased region" description="Basic and acidic residues" evidence="6">
    <location>
        <begin position="987"/>
        <end position="999"/>
    </location>
</feature>
<reference evidence="10 11" key="1">
    <citation type="submission" date="2020-12" db="EMBL/GenBank/DDBJ databases">
        <title>Metabolic potential, ecology and presence of endohyphal bacteria is reflected in genomic diversity of Mucoromycotina.</title>
        <authorList>
            <person name="Muszewska A."/>
            <person name="Okrasinska A."/>
            <person name="Steczkiewicz K."/>
            <person name="Drgas O."/>
            <person name="Orlowska M."/>
            <person name="Perlinska-Lenart U."/>
            <person name="Aleksandrzak-Piekarczyk T."/>
            <person name="Szatraj K."/>
            <person name="Zielenkiewicz U."/>
            <person name="Pilsyk S."/>
            <person name="Malc E."/>
            <person name="Mieczkowski P."/>
            <person name="Kruszewska J.S."/>
            <person name="Biernat P."/>
            <person name="Pawlowska J."/>
        </authorList>
    </citation>
    <scope>NUCLEOTIDE SEQUENCE [LARGE SCALE GENOMIC DNA]</scope>
    <source>
        <strain evidence="10 11">CBS 142.35</strain>
    </source>
</reference>
<feature type="region of interest" description="Disordered" evidence="6">
    <location>
        <begin position="971"/>
        <end position="1022"/>
    </location>
</feature>
<feature type="region of interest" description="Disordered" evidence="6">
    <location>
        <begin position="1"/>
        <end position="46"/>
    </location>
</feature>
<evidence type="ECO:0000256" key="4">
    <source>
        <dbReference type="ARBA" id="ARBA00023121"/>
    </source>
</evidence>
<feature type="compositionally biased region" description="Basic residues" evidence="6">
    <location>
        <begin position="155"/>
        <end position="164"/>
    </location>
</feature>
<evidence type="ECO:0000259" key="8">
    <source>
        <dbReference type="PROSITE" id="PS50004"/>
    </source>
</evidence>
<evidence type="ECO:0000259" key="9">
    <source>
        <dbReference type="PROSITE" id="PS51847"/>
    </source>
</evidence>
<protein>
    <recommendedName>
        <fullName evidence="12">C2 domain-containing protein</fullName>
    </recommendedName>
</protein>
<evidence type="ECO:0000256" key="2">
    <source>
        <dbReference type="ARBA" id="ARBA00022448"/>
    </source>
</evidence>
<dbReference type="AlphaFoldDB" id="A0A8H7S7A2"/>
<dbReference type="PANTHER" id="PTHR47348:SF3">
    <property type="entry name" value="MEIOTICALLY UP-REGULATED GENE 190 PROTEIN"/>
    <property type="match status" value="1"/>
</dbReference>
<feature type="domain" description="C2" evidence="8">
    <location>
        <begin position="629"/>
        <end position="760"/>
    </location>
</feature>
<keyword evidence="2" id="KW-0813">Transport</keyword>
<keyword evidence="11" id="KW-1185">Reference proteome</keyword>
<dbReference type="GO" id="GO:0006869">
    <property type="term" value="P:lipid transport"/>
    <property type="evidence" value="ECO:0007669"/>
    <property type="project" value="UniProtKB-KW"/>
</dbReference>
<evidence type="ECO:0000256" key="3">
    <source>
        <dbReference type="ARBA" id="ARBA00023055"/>
    </source>
</evidence>
<evidence type="ECO:0008006" key="12">
    <source>
        <dbReference type="Google" id="ProtNLM"/>
    </source>
</evidence>
<feature type="domain" description="SMP-LTD" evidence="9">
    <location>
        <begin position="260"/>
        <end position="457"/>
    </location>
</feature>
<dbReference type="GO" id="GO:0008289">
    <property type="term" value="F:lipid binding"/>
    <property type="evidence" value="ECO:0007669"/>
    <property type="project" value="UniProtKB-KW"/>
</dbReference>
<dbReference type="InterPro" id="IPR035892">
    <property type="entry name" value="C2_domain_sf"/>
</dbReference>
<dbReference type="SMART" id="SM00239">
    <property type="entry name" value="C2"/>
    <property type="match status" value="2"/>
</dbReference>
<dbReference type="Proteomes" id="UP000646827">
    <property type="component" value="Unassembled WGS sequence"/>
</dbReference>
<comment type="caution">
    <text evidence="10">The sequence shown here is derived from an EMBL/GenBank/DDBJ whole genome shotgun (WGS) entry which is preliminary data.</text>
</comment>
<name>A0A8H7S7A2_9FUNG</name>
<dbReference type="PROSITE" id="PS50004">
    <property type="entry name" value="C2"/>
    <property type="match status" value="2"/>
</dbReference>
<comment type="subcellular location">
    <subcellularLocation>
        <location evidence="1">Membrane</location>
    </subcellularLocation>
</comment>
<keyword evidence="3" id="KW-0445">Lipid transport</keyword>
<evidence type="ECO:0000256" key="7">
    <source>
        <dbReference type="SAM" id="Phobius"/>
    </source>
</evidence>
<keyword evidence="7" id="KW-0812">Transmembrane</keyword>
<dbReference type="OrthoDB" id="419768at2759"/>
<dbReference type="PANTHER" id="PTHR47348">
    <property type="entry name" value="MEIOTICALLY UP-REGULATED GENE 190 PROTEIN"/>
    <property type="match status" value="1"/>
</dbReference>
<accession>A0A8H7S7A2</accession>
<dbReference type="PROSITE" id="PS51847">
    <property type="entry name" value="SMP"/>
    <property type="match status" value="1"/>
</dbReference>
<evidence type="ECO:0000256" key="5">
    <source>
        <dbReference type="ARBA" id="ARBA00023136"/>
    </source>
</evidence>
<dbReference type="GO" id="GO:0016020">
    <property type="term" value="C:membrane"/>
    <property type="evidence" value="ECO:0007669"/>
    <property type="project" value="UniProtKB-SubCell"/>
</dbReference>
<dbReference type="InterPro" id="IPR057349">
    <property type="entry name" value="C2_Mug190_3rd"/>
</dbReference>
<feature type="compositionally biased region" description="Polar residues" evidence="6">
    <location>
        <begin position="138"/>
        <end position="151"/>
    </location>
</feature>
<organism evidence="10 11">
    <name type="scientific">Circinella minor</name>
    <dbReference type="NCBI Taxonomy" id="1195481"/>
    <lineage>
        <taxon>Eukaryota</taxon>
        <taxon>Fungi</taxon>
        <taxon>Fungi incertae sedis</taxon>
        <taxon>Mucoromycota</taxon>
        <taxon>Mucoromycotina</taxon>
        <taxon>Mucoromycetes</taxon>
        <taxon>Mucorales</taxon>
        <taxon>Lichtheimiaceae</taxon>
        <taxon>Circinella</taxon>
    </lineage>
</organism>
<feature type="transmembrane region" description="Helical" evidence="7">
    <location>
        <begin position="213"/>
        <end position="233"/>
    </location>
</feature>
<feature type="compositionally biased region" description="Polar residues" evidence="6">
    <location>
        <begin position="1000"/>
        <end position="1011"/>
    </location>
</feature>
<evidence type="ECO:0000313" key="10">
    <source>
        <dbReference type="EMBL" id="KAG2223976.1"/>
    </source>
</evidence>